<comment type="caution">
    <text evidence="1">The sequence shown here is derived from an EMBL/GenBank/DDBJ whole genome shotgun (WGS) entry which is preliminary data.</text>
</comment>
<dbReference type="Proteomes" id="UP000666915">
    <property type="component" value="Unassembled WGS sequence"/>
</dbReference>
<accession>A0ABS3RBG2</accession>
<organism evidence="1 2">
    <name type="scientific">Actinomadura nitritigenes</name>
    <dbReference type="NCBI Taxonomy" id="134602"/>
    <lineage>
        <taxon>Bacteria</taxon>
        <taxon>Bacillati</taxon>
        <taxon>Actinomycetota</taxon>
        <taxon>Actinomycetes</taxon>
        <taxon>Streptosporangiales</taxon>
        <taxon>Thermomonosporaceae</taxon>
        <taxon>Actinomadura</taxon>
    </lineage>
</organism>
<reference evidence="1 2" key="1">
    <citation type="submission" date="2021-03" db="EMBL/GenBank/DDBJ databases">
        <authorList>
            <person name="Kanchanasin P."/>
            <person name="Saeng-In P."/>
            <person name="Phongsopitanun W."/>
            <person name="Yuki M."/>
            <person name="Kudo T."/>
            <person name="Ohkuma M."/>
            <person name="Tanasupawat S."/>
        </authorList>
    </citation>
    <scope>NUCLEOTIDE SEQUENCE [LARGE SCALE GENOMIC DNA]</scope>
    <source>
        <strain evidence="1 2">L46</strain>
    </source>
</reference>
<gene>
    <name evidence="1" type="ORF">J4557_38590</name>
</gene>
<name>A0ABS3RBG2_9ACTN</name>
<dbReference type="EMBL" id="JAGEOK010000033">
    <property type="protein sequence ID" value="MBO2443450.1"/>
    <property type="molecule type" value="Genomic_DNA"/>
</dbReference>
<sequence length="58" mass="6018">MHDLRHGAAMLGLAVGELKAMLRHSGIVLIVGTHTSVLPTVAHAAGEGTAIHVLWGGW</sequence>
<evidence type="ECO:0000313" key="2">
    <source>
        <dbReference type="Proteomes" id="UP000666915"/>
    </source>
</evidence>
<proteinExistence type="predicted"/>
<protein>
    <submittedName>
        <fullName evidence="1">Uncharacterized protein</fullName>
    </submittedName>
</protein>
<evidence type="ECO:0000313" key="1">
    <source>
        <dbReference type="EMBL" id="MBO2443450.1"/>
    </source>
</evidence>
<dbReference type="RefSeq" id="WP_208271762.1">
    <property type="nucleotide sequence ID" value="NZ_BAAAGM010000026.1"/>
</dbReference>
<keyword evidence="2" id="KW-1185">Reference proteome</keyword>